<evidence type="ECO:0000313" key="3">
    <source>
        <dbReference type="EMBL" id="MWV47190.1"/>
    </source>
</evidence>
<evidence type="ECO:0000259" key="2">
    <source>
        <dbReference type="Pfam" id="PF03703"/>
    </source>
</evidence>
<protein>
    <submittedName>
        <fullName evidence="3">PH domain-containing protein</fullName>
    </submittedName>
</protein>
<keyword evidence="1" id="KW-1133">Transmembrane helix</keyword>
<keyword evidence="4" id="KW-1185">Reference proteome</keyword>
<feature type="transmembrane region" description="Helical" evidence="1">
    <location>
        <begin position="244"/>
        <end position="267"/>
    </location>
</feature>
<dbReference type="AlphaFoldDB" id="A0A7X3IQS7"/>
<comment type="caution">
    <text evidence="3">The sequence shown here is derived from an EMBL/GenBank/DDBJ whole genome shotgun (WGS) entry which is preliminary data.</text>
</comment>
<organism evidence="3 4">
    <name type="scientific">Paenibacillus dendrobii</name>
    <dbReference type="NCBI Taxonomy" id="2691084"/>
    <lineage>
        <taxon>Bacteria</taxon>
        <taxon>Bacillati</taxon>
        <taxon>Bacillota</taxon>
        <taxon>Bacilli</taxon>
        <taxon>Bacillales</taxon>
        <taxon>Paenibacillaceae</taxon>
        <taxon>Paenibacillus</taxon>
    </lineage>
</organism>
<feature type="domain" description="YdbS-like PH" evidence="2">
    <location>
        <begin position="315"/>
        <end position="396"/>
    </location>
</feature>
<dbReference type="EMBL" id="WUBI01000006">
    <property type="protein sequence ID" value="MWV47190.1"/>
    <property type="molecule type" value="Genomic_DNA"/>
</dbReference>
<dbReference type="PANTHER" id="PTHR34473:SF2">
    <property type="entry name" value="UPF0699 TRANSMEMBRANE PROTEIN YDBT"/>
    <property type="match status" value="1"/>
</dbReference>
<accession>A0A7X3IQS7</accession>
<dbReference type="InterPro" id="IPR014529">
    <property type="entry name" value="UCP026631"/>
</dbReference>
<feature type="transmembrane region" description="Helical" evidence="1">
    <location>
        <begin position="413"/>
        <end position="436"/>
    </location>
</feature>
<feature type="domain" description="YdbS-like PH" evidence="2">
    <location>
        <begin position="69"/>
        <end position="149"/>
    </location>
</feature>
<feature type="transmembrane region" description="Helical" evidence="1">
    <location>
        <begin position="12"/>
        <end position="34"/>
    </location>
</feature>
<evidence type="ECO:0000256" key="1">
    <source>
        <dbReference type="SAM" id="Phobius"/>
    </source>
</evidence>
<proteinExistence type="predicted"/>
<gene>
    <name evidence="3" type="ORF">GRF59_26710</name>
</gene>
<sequence>MNELLEHRLHKLYIVFPLINSLKALLPVIILFSYKIFGGKTITPAVLPWMIVAVITGIALLLLYGWLQWNRFVYRLSDDRIVIRRGVIFREELSIYTGRIHSMNMEQPFVQRILGLTQVKLDTPGKSDEDGGRLPAVSSSEALRLQQWLRERTAPSEVRNPEAAPDMANIVLQEQESAKQIYMNGSHLGDNPISAIGKPEGSPAKSNADAATNIPSALQLQPSPSVTLPVEERSVLLTLSPGRLFIAALTSFNLSLAFAFAAGVFSVADDILPDKLYARLFWEAGSWLPGGWFAIVPVAIVLAWILSGILFTVKYAGFKVERVGKQIAVTSGLLDRKQLFFSPKRVQAVSVKEGLLRQPFGYAEVKLHVLTSESEKHLMLHPMLPMKQVGKLLEQIVPQFKAETADRKSPRRALWMTLQLDVALTAAVCAICIGYFKMPGLWSLLLLPLSILWTALSYRDRGFALREKQLTMRSRTISRITRYVRRPQVVALQVTATRRQKRRNLRSFKVSLIASQYNQSLSHLEQSDVEEIWHWFRLRPNNSE</sequence>
<dbReference type="Proteomes" id="UP000460318">
    <property type="component" value="Unassembled WGS sequence"/>
</dbReference>
<dbReference type="InterPro" id="IPR005182">
    <property type="entry name" value="YdbS-like_PH"/>
</dbReference>
<feature type="transmembrane region" description="Helical" evidence="1">
    <location>
        <begin position="442"/>
        <end position="458"/>
    </location>
</feature>
<dbReference type="Pfam" id="PF03703">
    <property type="entry name" value="bPH_2"/>
    <property type="match status" value="2"/>
</dbReference>
<evidence type="ECO:0000313" key="4">
    <source>
        <dbReference type="Proteomes" id="UP000460318"/>
    </source>
</evidence>
<feature type="transmembrane region" description="Helical" evidence="1">
    <location>
        <begin position="46"/>
        <end position="67"/>
    </location>
</feature>
<dbReference type="PIRSF" id="PIRSF026631">
    <property type="entry name" value="UCP026631"/>
    <property type="match status" value="1"/>
</dbReference>
<dbReference type="PANTHER" id="PTHR34473">
    <property type="entry name" value="UPF0699 TRANSMEMBRANE PROTEIN YDBS"/>
    <property type="match status" value="1"/>
</dbReference>
<name>A0A7X3IQS7_9BACL</name>
<feature type="transmembrane region" description="Helical" evidence="1">
    <location>
        <begin position="287"/>
        <end position="313"/>
    </location>
</feature>
<reference evidence="3 4" key="1">
    <citation type="submission" date="2019-12" db="EMBL/GenBank/DDBJ databases">
        <title>Paenibacillus sp. nov., an endophytic bacterium isolated from the stem of Dendrobium.</title>
        <authorList>
            <person name="Zhao R."/>
        </authorList>
    </citation>
    <scope>NUCLEOTIDE SEQUENCE [LARGE SCALE GENOMIC DNA]</scope>
    <source>
        <strain evidence="3 4">HJL G12</strain>
    </source>
</reference>
<keyword evidence="1" id="KW-0472">Membrane</keyword>
<keyword evidence="1" id="KW-0812">Transmembrane</keyword>